<evidence type="ECO:0000259" key="1">
    <source>
        <dbReference type="Pfam" id="PF00561"/>
    </source>
</evidence>
<accession>A0A7W6JRK2</accession>
<evidence type="ECO:0000313" key="3">
    <source>
        <dbReference type="Proteomes" id="UP000557392"/>
    </source>
</evidence>
<evidence type="ECO:0000313" key="2">
    <source>
        <dbReference type="EMBL" id="MBB4098253.1"/>
    </source>
</evidence>
<organism evidence="2 3">
    <name type="scientific">Sphingomonas kyeonggiensis</name>
    <dbReference type="NCBI Taxonomy" id="1268553"/>
    <lineage>
        <taxon>Bacteria</taxon>
        <taxon>Pseudomonadati</taxon>
        <taxon>Pseudomonadota</taxon>
        <taxon>Alphaproteobacteria</taxon>
        <taxon>Sphingomonadales</taxon>
        <taxon>Sphingomonadaceae</taxon>
        <taxon>Sphingomonas</taxon>
    </lineage>
</organism>
<sequence>MASPFRPAGTAYRFATVAGLRLFYREAGPPDAPVILMLHGYPSSSRMWERLIPLLADRYRLIAPDYPGFGHSDAPSSDDFAYTFDRLAELVEGLVEALGIARYALLQQDYGGPVGMRLAVRRPEQVQAILVQNAVAHEEGLGPLWESRRAYWRDRAAHEEAVIGAFTSLEGARQRHLGTSPSPERYDPDSWTDEAAFLARPGQRRIQADLFYDYRTNVAAYPEWQAWLRAHLPPLLVLWGRYDPSFATAGAHAYLRDVPDAEVHILDAGHFALDEKLEDCAVLIREFLARRLT</sequence>
<dbReference type="Gene3D" id="3.40.50.1820">
    <property type="entry name" value="alpha/beta hydrolase"/>
    <property type="match status" value="1"/>
</dbReference>
<comment type="caution">
    <text evidence="2">The sequence shown here is derived from an EMBL/GenBank/DDBJ whole genome shotgun (WGS) entry which is preliminary data.</text>
</comment>
<proteinExistence type="predicted"/>
<dbReference type="InterPro" id="IPR029058">
    <property type="entry name" value="AB_hydrolase_fold"/>
</dbReference>
<dbReference type="PRINTS" id="PR00412">
    <property type="entry name" value="EPOXHYDRLASE"/>
</dbReference>
<dbReference type="RefSeq" id="WP_343058088.1">
    <property type="nucleotide sequence ID" value="NZ_JACIEH010000001.1"/>
</dbReference>
<feature type="domain" description="AB hydrolase-1" evidence="1">
    <location>
        <begin position="33"/>
        <end position="276"/>
    </location>
</feature>
<dbReference type="InterPro" id="IPR051340">
    <property type="entry name" value="Haloalkane_dehalogenase"/>
</dbReference>
<dbReference type="AlphaFoldDB" id="A0A7W6JRK2"/>
<keyword evidence="3" id="KW-1185">Reference proteome</keyword>
<dbReference type="PANTHER" id="PTHR42977:SF1">
    <property type="entry name" value="BLR6576 PROTEIN"/>
    <property type="match status" value="1"/>
</dbReference>
<gene>
    <name evidence="2" type="ORF">GGR46_001786</name>
</gene>
<reference evidence="2 3" key="1">
    <citation type="submission" date="2020-08" db="EMBL/GenBank/DDBJ databases">
        <title>Genomic Encyclopedia of Type Strains, Phase IV (KMG-IV): sequencing the most valuable type-strain genomes for metagenomic binning, comparative biology and taxonomic classification.</title>
        <authorList>
            <person name="Goeker M."/>
        </authorList>
    </citation>
    <scope>NUCLEOTIDE SEQUENCE [LARGE SCALE GENOMIC DNA]</scope>
    <source>
        <strain evidence="2 3">DSM 101806</strain>
    </source>
</reference>
<dbReference type="EMBL" id="JACIEH010000001">
    <property type="protein sequence ID" value="MBB4098253.1"/>
    <property type="molecule type" value="Genomic_DNA"/>
</dbReference>
<dbReference type="Pfam" id="PF00561">
    <property type="entry name" value="Abhydrolase_1"/>
    <property type="match status" value="1"/>
</dbReference>
<dbReference type="PANTHER" id="PTHR42977">
    <property type="entry name" value="HYDROLASE-RELATED"/>
    <property type="match status" value="1"/>
</dbReference>
<dbReference type="SUPFAM" id="SSF53474">
    <property type="entry name" value="alpha/beta-Hydrolases"/>
    <property type="match status" value="1"/>
</dbReference>
<dbReference type="PRINTS" id="PR00111">
    <property type="entry name" value="ABHYDROLASE"/>
</dbReference>
<dbReference type="InterPro" id="IPR000073">
    <property type="entry name" value="AB_hydrolase_1"/>
</dbReference>
<dbReference type="GO" id="GO:0004301">
    <property type="term" value="F:epoxide hydrolase activity"/>
    <property type="evidence" value="ECO:0007669"/>
    <property type="project" value="TreeGrafter"/>
</dbReference>
<name>A0A7W6JRK2_9SPHN</name>
<dbReference type="Proteomes" id="UP000557392">
    <property type="component" value="Unassembled WGS sequence"/>
</dbReference>
<protein>
    <submittedName>
        <fullName evidence="2">Pimeloyl-ACP methyl ester carboxylesterase</fullName>
    </submittedName>
</protein>
<dbReference type="InterPro" id="IPR000639">
    <property type="entry name" value="Epox_hydrolase-like"/>
</dbReference>